<dbReference type="InterPro" id="IPR000700">
    <property type="entry name" value="PAS-assoc_C"/>
</dbReference>
<dbReference type="Pfam" id="PF00990">
    <property type="entry name" value="GGDEF"/>
    <property type="match status" value="1"/>
</dbReference>
<dbReference type="PROSITE" id="PS50113">
    <property type="entry name" value="PAC"/>
    <property type="match status" value="1"/>
</dbReference>
<comment type="caution">
    <text evidence="5">The sequence shown here is derived from an EMBL/GenBank/DDBJ whole genome shotgun (WGS) entry which is preliminary data.</text>
</comment>
<dbReference type="NCBIfam" id="TIGR00229">
    <property type="entry name" value="sensory_box"/>
    <property type="match status" value="1"/>
</dbReference>
<accession>A0A4Q9GEH9</accession>
<dbReference type="InterPro" id="IPR001610">
    <property type="entry name" value="PAC"/>
</dbReference>
<dbReference type="Pfam" id="PF12860">
    <property type="entry name" value="PAS_7"/>
    <property type="match status" value="1"/>
</dbReference>
<feature type="domain" description="EAL" evidence="3">
    <location>
        <begin position="613"/>
        <end position="862"/>
    </location>
</feature>
<dbReference type="FunFam" id="3.30.70.270:FF:000001">
    <property type="entry name" value="Diguanylate cyclase domain protein"/>
    <property type="match status" value="1"/>
</dbReference>
<sequence length="874" mass="96621">MSSDFSEMNARSPVPDDDQRRSLDAVCRLAAELFNVPFAFVSQLEAECQWFIGRKGLELSSTPRDIAFCSLTSLNSPHEPLVVLDTQVDPRFSSSPLVWGEPFLRFYAGVPIALGDEPNRATMCIADTSPRKSFGAEERRSLLDIAVFVESALRVRLAGSEAERAQKKALSAYEDLQAEVARRSLAEDTLRLTLDHMDQGLVMLDHENVVRISNRRAQILLDLPDELLRLGTPYEELHRALVERGAPEDLAREEGASSAADRLKALRPRMTWTRAGGPDLDVRNTPLPDGGRVLTFTDVSEQRAAEKGVQESEKQLRLIAENANDVIVLGDLNMQRLYVSPSVRTVLGYEPEEIIGTRPQDLAHPEDIPLFQELWSRVFNGKGARVVEVVRHRHKAGHYVWVEASVRLARDPKSDAFVGYVAALRDVTDRRNAEEKIRHMALHDPLTELPNRTLFRDRLRNALAHAARSADGVAVLACDVDRFKAVNDSFGHMAGDTLLRIVADRMSAVLRPYDTLARLGGDEFVVVLGYLNEYESAAGFAERLIAAVSEPVHIDGHMVEVGLSVGITISTNQADDVDEVFKRADMALYEAKAAGRGAYRSYNADTGARIAARSQLGLDMKEAVRRGDYRLVYQPVIDLKTGLVVSCEALMRWSHPTRGEVSPAEFIPLAEETGLIVPLGTWALREACREARNWPEGVKVAVNVSGVQLRRGGVEAAVLEALTLSGLPPQRLKLEVTESVLLDDGEAILESLHRLRQRGVAVALDDFGTGYSSLSYLRRFPFDKIKLDRAFIKDIADPDAAAIVRAVVGIGERLGMGIVAEGVETAEQLELVRQEGCQQVQGFFFSRPLPPKDMQSYLNAAYRSRGRPSVVAAE</sequence>
<organism evidence="5 6">
    <name type="scientific">Hansschlegelia quercus</name>
    <dbReference type="NCBI Taxonomy" id="2528245"/>
    <lineage>
        <taxon>Bacteria</taxon>
        <taxon>Pseudomonadati</taxon>
        <taxon>Pseudomonadota</taxon>
        <taxon>Alphaproteobacteria</taxon>
        <taxon>Hyphomicrobiales</taxon>
        <taxon>Methylopilaceae</taxon>
        <taxon>Hansschlegelia</taxon>
    </lineage>
</organism>
<dbReference type="Gene3D" id="3.30.450.40">
    <property type="match status" value="1"/>
</dbReference>
<dbReference type="InterPro" id="IPR029016">
    <property type="entry name" value="GAF-like_dom_sf"/>
</dbReference>
<dbReference type="InterPro" id="IPR013655">
    <property type="entry name" value="PAS_fold_3"/>
</dbReference>
<dbReference type="Pfam" id="PF08447">
    <property type="entry name" value="PAS_3"/>
    <property type="match status" value="1"/>
</dbReference>
<dbReference type="InterPro" id="IPR052155">
    <property type="entry name" value="Biofilm_reg_signaling"/>
</dbReference>
<evidence type="ECO:0000259" key="1">
    <source>
        <dbReference type="PROSITE" id="PS50112"/>
    </source>
</evidence>
<dbReference type="InterPro" id="IPR000160">
    <property type="entry name" value="GGDEF_dom"/>
</dbReference>
<dbReference type="SMART" id="SM00267">
    <property type="entry name" value="GGDEF"/>
    <property type="match status" value="1"/>
</dbReference>
<dbReference type="CDD" id="cd01949">
    <property type="entry name" value="GGDEF"/>
    <property type="match status" value="1"/>
</dbReference>
<dbReference type="PROSITE" id="PS50112">
    <property type="entry name" value="PAS"/>
    <property type="match status" value="1"/>
</dbReference>
<dbReference type="InterPro" id="IPR043128">
    <property type="entry name" value="Rev_trsase/Diguanyl_cyclase"/>
</dbReference>
<name>A0A4Q9GEH9_9HYPH</name>
<dbReference type="PROSITE" id="PS50883">
    <property type="entry name" value="EAL"/>
    <property type="match status" value="1"/>
</dbReference>
<dbReference type="InterPro" id="IPR001633">
    <property type="entry name" value="EAL_dom"/>
</dbReference>
<dbReference type="NCBIfam" id="TIGR00254">
    <property type="entry name" value="GGDEF"/>
    <property type="match status" value="1"/>
</dbReference>
<dbReference type="RefSeq" id="WP_131004687.1">
    <property type="nucleotide sequence ID" value="NZ_JBHSZR010000002.1"/>
</dbReference>
<dbReference type="PROSITE" id="PS50887">
    <property type="entry name" value="GGDEF"/>
    <property type="match status" value="1"/>
</dbReference>
<evidence type="ECO:0000259" key="3">
    <source>
        <dbReference type="PROSITE" id="PS50883"/>
    </source>
</evidence>
<dbReference type="SUPFAM" id="SSF141868">
    <property type="entry name" value="EAL domain-like"/>
    <property type="match status" value="1"/>
</dbReference>
<dbReference type="InterPro" id="IPR035919">
    <property type="entry name" value="EAL_sf"/>
</dbReference>
<dbReference type="SMART" id="SM00091">
    <property type="entry name" value="PAS"/>
    <property type="match status" value="2"/>
</dbReference>
<dbReference type="PANTHER" id="PTHR44757:SF2">
    <property type="entry name" value="BIOFILM ARCHITECTURE MAINTENANCE PROTEIN MBAA"/>
    <property type="match status" value="1"/>
</dbReference>
<dbReference type="CDD" id="cd00130">
    <property type="entry name" value="PAS"/>
    <property type="match status" value="1"/>
</dbReference>
<gene>
    <name evidence="5" type="ORF">EYR15_16560</name>
</gene>
<dbReference type="Gene3D" id="3.20.20.450">
    <property type="entry name" value="EAL domain"/>
    <property type="match status" value="1"/>
</dbReference>
<dbReference type="PANTHER" id="PTHR44757">
    <property type="entry name" value="DIGUANYLATE CYCLASE DGCP"/>
    <property type="match status" value="1"/>
</dbReference>
<dbReference type="Proteomes" id="UP000291613">
    <property type="component" value="Unassembled WGS sequence"/>
</dbReference>
<keyword evidence="6" id="KW-1185">Reference proteome</keyword>
<dbReference type="InterPro" id="IPR035965">
    <property type="entry name" value="PAS-like_dom_sf"/>
</dbReference>
<dbReference type="SMART" id="SM00052">
    <property type="entry name" value="EAL"/>
    <property type="match status" value="1"/>
</dbReference>
<evidence type="ECO:0000313" key="5">
    <source>
        <dbReference type="EMBL" id="TBN47019.1"/>
    </source>
</evidence>
<dbReference type="SUPFAM" id="SSF55785">
    <property type="entry name" value="PYP-like sensor domain (PAS domain)"/>
    <property type="match status" value="1"/>
</dbReference>
<evidence type="ECO:0000259" key="2">
    <source>
        <dbReference type="PROSITE" id="PS50113"/>
    </source>
</evidence>
<feature type="domain" description="PAS" evidence="1">
    <location>
        <begin position="312"/>
        <end position="382"/>
    </location>
</feature>
<dbReference type="Pfam" id="PF00563">
    <property type="entry name" value="EAL"/>
    <property type="match status" value="1"/>
</dbReference>
<dbReference type="SUPFAM" id="SSF55073">
    <property type="entry name" value="Nucleotide cyclase"/>
    <property type="match status" value="1"/>
</dbReference>
<feature type="domain" description="PAC" evidence="2">
    <location>
        <begin position="385"/>
        <end position="439"/>
    </location>
</feature>
<evidence type="ECO:0000259" key="4">
    <source>
        <dbReference type="PROSITE" id="PS50887"/>
    </source>
</evidence>
<evidence type="ECO:0000313" key="6">
    <source>
        <dbReference type="Proteomes" id="UP000291613"/>
    </source>
</evidence>
<dbReference type="InterPro" id="IPR000014">
    <property type="entry name" value="PAS"/>
</dbReference>
<reference evidence="5 6" key="1">
    <citation type="submission" date="2019-02" db="EMBL/GenBank/DDBJ databases">
        <title>Hansschlegelia quercus sp. nov., a novel methylotrophic bacterium from buds of oak (Quercus robur L.).</title>
        <authorList>
            <person name="Agafonova N.V."/>
            <person name="Kaparullina E.N."/>
            <person name="Grouzdev D.S."/>
            <person name="Doronina N.V."/>
        </authorList>
    </citation>
    <scope>NUCLEOTIDE SEQUENCE [LARGE SCALE GENOMIC DNA]</scope>
    <source>
        <strain evidence="5 6">Dub</strain>
    </source>
</reference>
<protein>
    <submittedName>
        <fullName evidence="5">EAL domain-containing protein</fullName>
    </submittedName>
</protein>
<dbReference type="Gene3D" id="3.30.70.270">
    <property type="match status" value="1"/>
</dbReference>
<dbReference type="CDD" id="cd01948">
    <property type="entry name" value="EAL"/>
    <property type="match status" value="1"/>
</dbReference>
<proteinExistence type="predicted"/>
<dbReference type="SUPFAM" id="SSF55781">
    <property type="entry name" value="GAF domain-like"/>
    <property type="match status" value="1"/>
</dbReference>
<dbReference type="OrthoDB" id="9814202at2"/>
<dbReference type="GO" id="GO:0003824">
    <property type="term" value="F:catalytic activity"/>
    <property type="evidence" value="ECO:0007669"/>
    <property type="project" value="UniProtKB-ARBA"/>
</dbReference>
<feature type="domain" description="GGDEF" evidence="4">
    <location>
        <begin position="471"/>
        <end position="604"/>
    </location>
</feature>
<dbReference type="SMART" id="SM00086">
    <property type="entry name" value="PAC"/>
    <property type="match status" value="1"/>
</dbReference>
<dbReference type="Gene3D" id="3.30.450.20">
    <property type="entry name" value="PAS domain"/>
    <property type="match status" value="2"/>
</dbReference>
<dbReference type="EMBL" id="SIUB01000012">
    <property type="protein sequence ID" value="TBN47019.1"/>
    <property type="molecule type" value="Genomic_DNA"/>
</dbReference>
<dbReference type="InterPro" id="IPR029787">
    <property type="entry name" value="Nucleotide_cyclase"/>
</dbReference>
<dbReference type="AlphaFoldDB" id="A0A4Q9GEH9"/>